<evidence type="ECO:0000256" key="1">
    <source>
        <dbReference type="SAM" id="MobiDB-lite"/>
    </source>
</evidence>
<feature type="compositionally biased region" description="Basic and acidic residues" evidence="1">
    <location>
        <begin position="16"/>
        <end position="25"/>
    </location>
</feature>
<feature type="region of interest" description="Disordered" evidence="1">
    <location>
        <begin position="1"/>
        <end position="32"/>
    </location>
</feature>
<reference evidence="2 3" key="2">
    <citation type="submission" date="2020-03" db="EMBL/GenBank/DDBJ databases">
        <authorList>
            <person name="Ichikawa N."/>
            <person name="Kimura A."/>
            <person name="Kitahashi Y."/>
            <person name="Uohara A."/>
        </authorList>
    </citation>
    <scope>NUCLEOTIDE SEQUENCE [LARGE SCALE GENOMIC DNA]</scope>
    <source>
        <strain evidence="2 3">NBRC 107702</strain>
    </source>
</reference>
<keyword evidence="3" id="KW-1185">Reference proteome</keyword>
<accession>A0A6F8XWE0</accession>
<dbReference type="Proteomes" id="UP000502508">
    <property type="component" value="Chromosome"/>
</dbReference>
<gene>
    <name evidence="2" type="ORF">Pflav_045290</name>
</gene>
<evidence type="ECO:0000313" key="3">
    <source>
        <dbReference type="Proteomes" id="UP000502508"/>
    </source>
</evidence>
<dbReference type="AlphaFoldDB" id="A0A6F8XWE0"/>
<reference evidence="2 3" key="1">
    <citation type="submission" date="2020-03" db="EMBL/GenBank/DDBJ databases">
        <title>Whole genome shotgun sequence of Phytohabitans flavus NBRC 107702.</title>
        <authorList>
            <person name="Komaki H."/>
            <person name="Tamura T."/>
        </authorList>
    </citation>
    <scope>NUCLEOTIDE SEQUENCE [LARGE SCALE GENOMIC DNA]</scope>
    <source>
        <strain evidence="2 3">NBRC 107702</strain>
    </source>
</reference>
<proteinExistence type="predicted"/>
<dbReference type="KEGG" id="pfla:Pflav_045290"/>
<organism evidence="2 3">
    <name type="scientific">Phytohabitans flavus</name>
    <dbReference type="NCBI Taxonomy" id="1076124"/>
    <lineage>
        <taxon>Bacteria</taxon>
        <taxon>Bacillati</taxon>
        <taxon>Actinomycetota</taxon>
        <taxon>Actinomycetes</taxon>
        <taxon>Micromonosporales</taxon>
        <taxon>Micromonosporaceae</taxon>
    </lineage>
</organism>
<dbReference type="EMBL" id="AP022870">
    <property type="protein sequence ID" value="BCB78119.1"/>
    <property type="molecule type" value="Genomic_DNA"/>
</dbReference>
<protein>
    <submittedName>
        <fullName evidence="2">Uncharacterized protein</fullName>
    </submittedName>
</protein>
<name>A0A6F8XWE0_9ACTN</name>
<evidence type="ECO:0000313" key="2">
    <source>
        <dbReference type="EMBL" id="BCB78119.1"/>
    </source>
</evidence>
<sequence length="71" mass="7820">MPGPFQHQVAQQNNQREPEPTERNGDLSAQCHNPSHIEAAGFGKSVIVRGATKGHLVRMLDREADRDVTST</sequence>